<accession>A9BB61</accession>
<dbReference type="KEGG" id="pmj:P9211_11421"/>
<dbReference type="Proteomes" id="UP000000788">
    <property type="component" value="Chromosome"/>
</dbReference>
<dbReference type="AlphaFoldDB" id="A9BB61"/>
<evidence type="ECO:0000313" key="1">
    <source>
        <dbReference type="EMBL" id="ABX09073.1"/>
    </source>
</evidence>
<sequence>MDLNNKVIKALLSQDCWLEVFYALIAGEAICSIGTSKTGEPCGSSGHCLTQHFSCSSSIPII</sequence>
<dbReference type="STRING" id="93059.P9211_11421"/>
<dbReference type="EMBL" id="CP000878">
    <property type="protein sequence ID" value="ABX09073.1"/>
    <property type="molecule type" value="Genomic_DNA"/>
</dbReference>
<gene>
    <name evidence="1" type="ordered locus">P9211_11421</name>
</gene>
<dbReference type="HOGENOM" id="CLU_2900609_0_0_3"/>
<proteinExistence type="predicted"/>
<organism evidence="1 2">
    <name type="scientific">Prochlorococcus marinus (strain MIT 9211)</name>
    <dbReference type="NCBI Taxonomy" id="93059"/>
    <lineage>
        <taxon>Bacteria</taxon>
        <taxon>Bacillati</taxon>
        <taxon>Cyanobacteriota</taxon>
        <taxon>Cyanophyceae</taxon>
        <taxon>Synechococcales</taxon>
        <taxon>Prochlorococcaceae</taxon>
        <taxon>Prochlorococcus</taxon>
    </lineage>
</organism>
<reference evidence="1 2" key="1">
    <citation type="journal article" date="2007" name="PLoS Genet.">
        <title>Patterns and implications of gene gain and loss in the evolution of Prochlorococcus.</title>
        <authorList>
            <person name="Kettler G.C."/>
            <person name="Martiny A.C."/>
            <person name="Huang K."/>
            <person name="Zucker J."/>
            <person name="Coleman M.L."/>
            <person name="Rodrigue S."/>
            <person name="Chen F."/>
            <person name="Lapidus A."/>
            <person name="Ferriera S."/>
            <person name="Johnson J."/>
            <person name="Steglich C."/>
            <person name="Church G.M."/>
            <person name="Richardson P."/>
            <person name="Chisholm S.W."/>
        </authorList>
    </citation>
    <scope>NUCLEOTIDE SEQUENCE [LARGE SCALE GENOMIC DNA]</scope>
    <source>
        <strain evidence="2">MIT 9211</strain>
    </source>
</reference>
<evidence type="ECO:0000313" key="2">
    <source>
        <dbReference type="Proteomes" id="UP000000788"/>
    </source>
</evidence>
<keyword evidence="2" id="KW-1185">Reference proteome</keyword>
<name>A9BB61_PROM4</name>
<protein>
    <submittedName>
        <fullName evidence="1">Uncharacterized protein</fullName>
    </submittedName>
</protein>